<gene>
    <name evidence="1" type="primary">pssJ</name>
</gene>
<reference evidence="1" key="2">
    <citation type="journal article" date="2001" name="DNA Seq.">
        <title>Isolation and sequencing of Rhizobium leguminosarum Bv. Trifolii PssN, PssO and PssP genes encoding the proteins involved in polymerization and translocation of exopolysaccharide.</title>
        <authorList>
            <person name="Mazur A."/>
            <person name="Krol J.E."/>
            <person name="Skorupska A."/>
        </authorList>
    </citation>
    <scope>NUCLEOTIDE SEQUENCE</scope>
    <source>
        <strain evidence="1">TA1</strain>
    </source>
</reference>
<sequence>MTLVTFIIPVRHQDNARDWSRLKANLTQTVASISNQTNGDWRGIIVANEGADLPDLPEKFSAVRVTFPPNEVHELGKGSKEDFLDAFRADKGRRVLSGMLNATDSRFFMIVDDDDFVSSRIVQHVSDNRDANGWTIDHGYIWDDGGNFLFGHDDFSHLCGTSLIIRADLYELPERFEEASLDWIKSMLGSHVRIASILAQRGAPLTKLPFRGAVYRVAHGGSHSQAPSLLRQYFLNRGVLTKPRRWFRNLRKLRVLGEGHRREFFGKTRSTPRRHRTARTSHRQSKHEALLLRLHQEGW</sequence>
<reference evidence="1" key="5">
    <citation type="journal article" date="2007" name="Genomics">
        <title>Syntenic arrangements of the surface polysaccharide biosynthesis genes in Rhizobium leguminosarum.</title>
        <authorList>
            <person name="Krol J.E."/>
            <person name="Mazur A."/>
            <person name="Marczak M."/>
            <person name="Skorupska A."/>
        </authorList>
    </citation>
    <scope>NUCLEOTIDE SEQUENCE</scope>
    <source>
        <strain evidence="1">TA1</strain>
    </source>
</reference>
<dbReference type="InterPro" id="IPR029044">
    <property type="entry name" value="Nucleotide-diphossugar_trans"/>
</dbReference>
<organism evidence="1">
    <name type="scientific">Rhizobium leguminosarum bv. trifolii</name>
    <dbReference type="NCBI Taxonomy" id="386"/>
    <lineage>
        <taxon>Bacteria</taxon>
        <taxon>Pseudomonadati</taxon>
        <taxon>Pseudomonadota</taxon>
        <taxon>Alphaproteobacteria</taxon>
        <taxon>Hyphomicrobiales</taxon>
        <taxon>Rhizobiaceae</taxon>
        <taxon>Rhizobium/Agrobacterium group</taxon>
        <taxon>Rhizobium</taxon>
    </lineage>
</organism>
<dbReference type="SUPFAM" id="SSF53448">
    <property type="entry name" value="Nucleotide-diphospho-sugar transferases"/>
    <property type="match status" value="1"/>
</dbReference>
<reference evidence="1" key="3">
    <citation type="journal article" date="2003" name="J. Bacteriol.">
        <title>Membrane topology of PssT, the transmembrane protein component of the type I exopolysaccharide transport system in Rhizobium leguminosarum bv. trifolii strain TA1.</title>
        <authorList>
            <person name="Mazur A."/>
            <person name="Krol J.E."/>
            <person name="Marczak M."/>
            <person name="Skorupska A."/>
        </authorList>
    </citation>
    <scope>NUCLEOTIDE SEQUENCE</scope>
    <source>
        <strain evidence="1">TA1</strain>
    </source>
</reference>
<reference evidence="1" key="1">
    <citation type="journal article" date="1997" name="Microbiology">
        <title>Identification of genes in Rhizobium leguminosarum bv. trifolii whose products are homologues to a family of ATP-binding proteins.</title>
        <authorList>
            <person name="Krol J."/>
            <person name="Skorupska A."/>
        </authorList>
    </citation>
    <scope>NUCLEOTIDE SEQUENCE</scope>
    <source>
        <strain evidence="1">TA1</strain>
    </source>
</reference>
<dbReference type="EMBL" id="DQ384110">
    <property type="protein sequence ID" value="ABD47307.1"/>
    <property type="molecule type" value="Genomic_DNA"/>
</dbReference>
<proteinExistence type="predicted"/>
<evidence type="ECO:0000313" key="1">
    <source>
        <dbReference type="EMBL" id="ABD47307.1"/>
    </source>
</evidence>
<dbReference type="AlphaFoldDB" id="Q27SW0"/>
<reference evidence="1" key="4">
    <citation type="journal article" date="2005" name="Arch. Microbiol.">
        <title>Topological and transcriptional analysis of pssL gene product: a putative Wzx-like exopolysaccharide translocase in Rhizobium leguminosarum bv. trifolii TA1.</title>
        <authorList>
            <person name="Mazur A."/>
            <person name="Marczak M."/>
            <person name="Krol J.E."/>
            <person name="Skorupska A."/>
        </authorList>
    </citation>
    <scope>NUCLEOTIDE SEQUENCE</scope>
    <source>
        <strain evidence="1">TA1</strain>
    </source>
</reference>
<accession>Q27SW0</accession>
<protein>
    <submittedName>
        <fullName evidence="1">PssJ</fullName>
    </submittedName>
</protein>
<name>Q27SW0_RHILT</name>